<dbReference type="Proteomes" id="UP000029736">
    <property type="component" value="Unassembled WGS sequence"/>
</dbReference>
<keyword evidence="1" id="KW-0472">Membrane</keyword>
<dbReference type="STRING" id="1524460.IX84_30505"/>
<gene>
    <name evidence="2" type="ORF">IX84_30505</name>
</gene>
<sequence length="134" mass="15664">MKLSWKGIWNYKCPRCGEGDLFKKPFKWTDPIDMHKACQNCKLDFEPEPGFYFGALIISYGISSWMLLLPALLLVLYYDWSVMAAMGFTLAFAALTYFKIMRLSRSLYLHFSMRYDKSLENSENSGSKYDKTIF</sequence>
<dbReference type="OrthoDB" id="9790326at2"/>
<keyword evidence="3" id="KW-1185">Reference proteome</keyword>
<proteinExistence type="predicted"/>
<comment type="caution">
    <text evidence="2">The sequence shown here is derived from an EMBL/GenBank/DDBJ whole genome shotgun (WGS) entry which is preliminary data.</text>
</comment>
<dbReference type="Pfam" id="PF06170">
    <property type="entry name" value="DUF983"/>
    <property type="match status" value="1"/>
</dbReference>
<reference evidence="2 3" key="1">
    <citation type="journal article" date="2014" name="Int. J. Syst. Evol. Microbiol.">
        <title>Phaeodactylibacter xiamenensis gen. nov., sp. nov., a member of the family Saprospiraceae isolated from the marine alga Phaeodactylum tricornutum.</title>
        <authorList>
            <person name="Chen Z.Jr."/>
            <person name="Lei X."/>
            <person name="Lai Q."/>
            <person name="Li Y."/>
            <person name="Zhang B."/>
            <person name="Zhang J."/>
            <person name="Zhang H."/>
            <person name="Yang L."/>
            <person name="Zheng W."/>
            <person name="Tian Y."/>
            <person name="Yu Z."/>
            <person name="Xu H.Jr."/>
            <person name="Zheng T."/>
        </authorList>
    </citation>
    <scope>NUCLEOTIDE SEQUENCE [LARGE SCALE GENOMIC DNA]</scope>
    <source>
        <strain evidence="2 3">KD52</strain>
    </source>
</reference>
<evidence type="ECO:0008006" key="4">
    <source>
        <dbReference type="Google" id="ProtNLM"/>
    </source>
</evidence>
<feature type="transmembrane region" description="Helical" evidence="1">
    <location>
        <begin position="51"/>
        <end position="74"/>
    </location>
</feature>
<dbReference type="InterPro" id="IPR009325">
    <property type="entry name" value="DUF983"/>
</dbReference>
<evidence type="ECO:0000313" key="3">
    <source>
        <dbReference type="Proteomes" id="UP000029736"/>
    </source>
</evidence>
<keyword evidence="1" id="KW-0812">Transmembrane</keyword>
<accession>A0A098RXP1</accession>
<name>A0A098RXP1_9BACT</name>
<dbReference type="EMBL" id="JPOS01000098">
    <property type="protein sequence ID" value="KGE84954.1"/>
    <property type="molecule type" value="Genomic_DNA"/>
</dbReference>
<dbReference type="AlphaFoldDB" id="A0A098RXP1"/>
<feature type="transmembrane region" description="Helical" evidence="1">
    <location>
        <begin position="80"/>
        <end position="98"/>
    </location>
</feature>
<evidence type="ECO:0000313" key="2">
    <source>
        <dbReference type="EMBL" id="KGE84954.1"/>
    </source>
</evidence>
<evidence type="ECO:0000256" key="1">
    <source>
        <dbReference type="SAM" id="Phobius"/>
    </source>
</evidence>
<organism evidence="2 3">
    <name type="scientific">Phaeodactylibacter xiamenensis</name>
    <dbReference type="NCBI Taxonomy" id="1524460"/>
    <lineage>
        <taxon>Bacteria</taxon>
        <taxon>Pseudomonadati</taxon>
        <taxon>Bacteroidota</taxon>
        <taxon>Saprospiria</taxon>
        <taxon>Saprospirales</taxon>
        <taxon>Haliscomenobacteraceae</taxon>
        <taxon>Phaeodactylibacter</taxon>
    </lineage>
</organism>
<dbReference type="RefSeq" id="WP_044229828.1">
    <property type="nucleotide sequence ID" value="NZ_JBKAGJ010000032.1"/>
</dbReference>
<protein>
    <recommendedName>
        <fullName evidence="4">DUF983 domain-containing protein</fullName>
    </recommendedName>
</protein>
<keyword evidence="1" id="KW-1133">Transmembrane helix</keyword>